<evidence type="ECO:0000313" key="1">
    <source>
        <dbReference type="EMBL" id="ETO66121.1"/>
    </source>
</evidence>
<name>A0A080ZHL0_PHYNI</name>
<sequence length="30" mass="3255">MGMVGPNPWSSLFQLAHYYAKPAFASLGRG</sequence>
<dbReference type="Proteomes" id="UP000028582">
    <property type="component" value="Unassembled WGS sequence"/>
</dbReference>
<comment type="caution">
    <text evidence="1">The sequence shown here is derived from an EMBL/GenBank/DDBJ whole genome shotgun (WGS) entry which is preliminary data.</text>
</comment>
<dbReference type="EMBL" id="ANJA01003090">
    <property type="protein sequence ID" value="ETO66121.1"/>
    <property type="molecule type" value="Genomic_DNA"/>
</dbReference>
<dbReference type="AlphaFoldDB" id="A0A080ZHL0"/>
<protein>
    <submittedName>
        <fullName evidence="1">Uncharacterized protein</fullName>
    </submittedName>
</protein>
<reference evidence="1 2" key="1">
    <citation type="submission" date="2013-11" db="EMBL/GenBank/DDBJ databases">
        <title>The Genome Sequence of Phytophthora parasitica P1976.</title>
        <authorList>
            <consortium name="The Broad Institute Genomics Platform"/>
            <person name="Russ C."/>
            <person name="Tyler B."/>
            <person name="Panabieres F."/>
            <person name="Shan W."/>
            <person name="Tripathy S."/>
            <person name="Grunwald N."/>
            <person name="Machado M."/>
            <person name="Johnson C.S."/>
            <person name="Walker B."/>
            <person name="Young S."/>
            <person name="Zeng Q."/>
            <person name="Gargeya S."/>
            <person name="Fitzgerald M."/>
            <person name="Haas B."/>
            <person name="Abouelleil A."/>
            <person name="Allen A.W."/>
            <person name="Alvarado L."/>
            <person name="Arachchi H.M."/>
            <person name="Berlin A.M."/>
            <person name="Chapman S.B."/>
            <person name="Gainer-Dewar J."/>
            <person name="Goldberg J."/>
            <person name="Griggs A."/>
            <person name="Gujja S."/>
            <person name="Hansen M."/>
            <person name="Howarth C."/>
            <person name="Imamovic A."/>
            <person name="Ireland A."/>
            <person name="Larimer J."/>
            <person name="McCowan C."/>
            <person name="Murphy C."/>
            <person name="Pearson M."/>
            <person name="Poon T.W."/>
            <person name="Priest M."/>
            <person name="Roberts A."/>
            <person name="Saif S."/>
            <person name="Shea T."/>
            <person name="Sisk P."/>
            <person name="Sykes S."/>
            <person name="Wortman J."/>
            <person name="Nusbaum C."/>
            <person name="Birren B."/>
        </authorList>
    </citation>
    <scope>NUCLEOTIDE SEQUENCE [LARGE SCALE GENOMIC DNA]</scope>
    <source>
        <strain evidence="1 2">P1976</strain>
    </source>
</reference>
<proteinExistence type="predicted"/>
<gene>
    <name evidence="1" type="ORF">F444_16628</name>
</gene>
<organism evidence="1 2">
    <name type="scientific">Phytophthora nicotianae P1976</name>
    <dbReference type="NCBI Taxonomy" id="1317066"/>
    <lineage>
        <taxon>Eukaryota</taxon>
        <taxon>Sar</taxon>
        <taxon>Stramenopiles</taxon>
        <taxon>Oomycota</taxon>
        <taxon>Peronosporomycetes</taxon>
        <taxon>Peronosporales</taxon>
        <taxon>Peronosporaceae</taxon>
        <taxon>Phytophthora</taxon>
    </lineage>
</organism>
<accession>A0A080ZHL0</accession>
<evidence type="ECO:0000313" key="2">
    <source>
        <dbReference type="Proteomes" id="UP000028582"/>
    </source>
</evidence>